<keyword evidence="1" id="KW-0732">Signal</keyword>
<gene>
    <name evidence="3" type="ORF">ACIBG2_12420</name>
</gene>
<dbReference type="CDD" id="cd00161">
    <property type="entry name" value="beta-trefoil_Ricin-like"/>
    <property type="match status" value="1"/>
</dbReference>
<evidence type="ECO:0000256" key="1">
    <source>
        <dbReference type="SAM" id="SignalP"/>
    </source>
</evidence>
<feature type="signal peptide" evidence="1">
    <location>
        <begin position="1"/>
        <end position="25"/>
    </location>
</feature>
<evidence type="ECO:0000313" key="3">
    <source>
        <dbReference type="EMBL" id="MFI6498189.1"/>
    </source>
</evidence>
<accession>A0ABW7YQJ8</accession>
<dbReference type="SUPFAM" id="SSF50370">
    <property type="entry name" value="Ricin B-like lectins"/>
    <property type="match status" value="1"/>
</dbReference>
<feature type="chain" id="PRO_5045499077" evidence="1">
    <location>
        <begin position="26"/>
        <end position="205"/>
    </location>
</feature>
<sequence>MKRSIPALVLAACLLALMVATPAQAAAVPPTNPKNLVEDVTERTDALGLAEAVYVIHGKVNTAKCLDIEHQSTATRAPLTHWDCNNAANQEFRLKPFSAGGYNTYMIENVNSGKCLGVRVRDFFEPYPNQDRIEQDWCDPRWAARHWIPIVNGDDGSYTFCNLVHEITQERRCMDIPYSTTDNTKTVWVVDLNGGAAQRFFTQQK</sequence>
<reference evidence="3 4" key="1">
    <citation type="submission" date="2024-10" db="EMBL/GenBank/DDBJ databases">
        <title>The Natural Products Discovery Center: Release of the First 8490 Sequenced Strains for Exploring Actinobacteria Biosynthetic Diversity.</title>
        <authorList>
            <person name="Kalkreuter E."/>
            <person name="Kautsar S.A."/>
            <person name="Yang D."/>
            <person name="Bader C.D."/>
            <person name="Teijaro C.N."/>
            <person name="Fluegel L."/>
            <person name="Davis C.M."/>
            <person name="Simpson J.R."/>
            <person name="Lauterbach L."/>
            <person name="Steele A.D."/>
            <person name="Gui C."/>
            <person name="Meng S."/>
            <person name="Li G."/>
            <person name="Viehrig K."/>
            <person name="Ye F."/>
            <person name="Su P."/>
            <person name="Kiefer A.F."/>
            <person name="Nichols A."/>
            <person name="Cepeda A.J."/>
            <person name="Yan W."/>
            <person name="Fan B."/>
            <person name="Jiang Y."/>
            <person name="Adhikari A."/>
            <person name="Zheng C.-J."/>
            <person name="Schuster L."/>
            <person name="Cowan T.M."/>
            <person name="Smanski M.J."/>
            <person name="Chevrette M.G."/>
            <person name="De Carvalho L.P.S."/>
            <person name="Shen B."/>
        </authorList>
    </citation>
    <scope>NUCLEOTIDE SEQUENCE [LARGE SCALE GENOMIC DNA]</scope>
    <source>
        <strain evidence="3 4">NPDC050545</strain>
    </source>
</reference>
<dbReference type="Pfam" id="PF14200">
    <property type="entry name" value="RicinB_lectin_2"/>
    <property type="match status" value="1"/>
</dbReference>
<evidence type="ECO:0000313" key="4">
    <source>
        <dbReference type="Proteomes" id="UP001612741"/>
    </source>
</evidence>
<dbReference type="EMBL" id="JBITGY010000003">
    <property type="protein sequence ID" value="MFI6498189.1"/>
    <property type="molecule type" value="Genomic_DNA"/>
</dbReference>
<comment type="caution">
    <text evidence="3">The sequence shown here is derived from an EMBL/GenBank/DDBJ whole genome shotgun (WGS) entry which is preliminary data.</text>
</comment>
<dbReference type="Proteomes" id="UP001612741">
    <property type="component" value="Unassembled WGS sequence"/>
</dbReference>
<evidence type="ECO:0000259" key="2">
    <source>
        <dbReference type="Pfam" id="PF14200"/>
    </source>
</evidence>
<protein>
    <submittedName>
        <fullName evidence="3">RICIN domain-containing protein</fullName>
    </submittedName>
</protein>
<keyword evidence="4" id="KW-1185">Reference proteome</keyword>
<dbReference type="Gene3D" id="2.80.10.50">
    <property type="match status" value="1"/>
</dbReference>
<name>A0ABW7YQJ8_9ACTN</name>
<dbReference type="PROSITE" id="PS50231">
    <property type="entry name" value="RICIN_B_LECTIN"/>
    <property type="match status" value="1"/>
</dbReference>
<organism evidence="3 4">
    <name type="scientific">Nonomuraea typhae</name>
    <dbReference type="NCBI Taxonomy" id="2603600"/>
    <lineage>
        <taxon>Bacteria</taxon>
        <taxon>Bacillati</taxon>
        <taxon>Actinomycetota</taxon>
        <taxon>Actinomycetes</taxon>
        <taxon>Streptosporangiales</taxon>
        <taxon>Streptosporangiaceae</taxon>
        <taxon>Nonomuraea</taxon>
    </lineage>
</organism>
<proteinExistence type="predicted"/>
<dbReference type="RefSeq" id="WP_397081446.1">
    <property type="nucleotide sequence ID" value="NZ_JBITGY010000003.1"/>
</dbReference>
<dbReference type="InterPro" id="IPR000772">
    <property type="entry name" value="Ricin_B_lectin"/>
</dbReference>
<feature type="domain" description="Ricin B lectin" evidence="2">
    <location>
        <begin position="59"/>
        <end position="119"/>
    </location>
</feature>
<dbReference type="InterPro" id="IPR035992">
    <property type="entry name" value="Ricin_B-like_lectins"/>
</dbReference>